<accession>A0A455UDN5</accession>
<organism evidence="3 4">
    <name type="scientific">Vreelandella sulfidaeris</name>
    <dbReference type="NCBI Taxonomy" id="115553"/>
    <lineage>
        <taxon>Bacteria</taxon>
        <taxon>Pseudomonadati</taxon>
        <taxon>Pseudomonadota</taxon>
        <taxon>Gammaproteobacteria</taxon>
        <taxon>Oceanospirillales</taxon>
        <taxon>Halomonadaceae</taxon>
        <taxon>Vreelandella</taxon>
    </lineage>
</organism>
<protein>
    <submittedName>
        <fullName evidence="3">Uncharacterized protein</fullName>
    </submittedName>
</protein>
<evidence type="ECO:0000256" key="2">
    <source>
        <dbReference type="SAM" id="SignalP"/>
    </source>
</evidence>
<dbReference type="KEGG" id="hsr:HSBAA_56780"/>
<feature type="chain" id="PRO_5019765383" evidence="2">
    <location>
        <begin position="38"/>
        <end position="138"/>
    </location>
</feature>
<feature type="region of interest" description="Disordered" evidence="1">
    <location>
        <begin position="38"/>
        <end position="138"/>
    </location>
</feature>
<proteinExistence type="predicted"/>
<gene>
    <name evidence="3" type="ORF">HSBAA_56780</name>
</gene>
<keyword evidence="2" id="KW-0732">Signal</keyword>
<dbReference type="EMBL" id="AP019514">
    <property type="protein sequence ID" value="BBI64372.1"/>
    <property type="molecule type" value="Genomic_DNA"/>
</dbReference>
<dbReference type="Proteomes" id="UP000320231">
    <property type="component" value="Chromosome"/>
</dbReference>
<dbReference type="AlphaFoldDB" id="A0A455UDN5"/>
<evidence type="ECO:0000313" key="4">
    <source>
        <dbReference type="Proteomes" id="UP000320231"/>
    </source>
</evidence>
<sequence length="138" mass="15094">MQVKPNRRRYHDEEGFFQKLGILGVSFALMASPLAFAEMQDDDEPKTGTKQETDINNEEGLTNSSEFEEGSDQDPTVGHDVDDPKTGTRQQSDLDEQGVEVSTGDEGDDEPIPGTGGQTDVDTGTRGQPDLDEDDDEE</sequence>
<feature type="signal peptide" evidence="2">
    <location>
        <begin position="1"/>
        <end position="37"/>
    </location>
</feature>
<name>A0A455UDN5_9GAMM</name>
<feature type="compositionally biased region" description="Basic and acidic residues" evidence="1">
    <location>
        <begin position="77"/>
        <end position="86"/>
    </location>
</feature>
<evidence type="ECO:0000256" key="1">
    <source>
        <dbReference type="SAM" id="MobiDB-lite"/>
    </source>
</evidence>
<feature type="compositionally biased region" description="Acidic residues" evidence="1">
    <location>
        <begin position="93"/>
        <end position="111"/>
    </location>
</feature>
<feature type="compositionally biased region" description="Low complexity" evidence="1">
    <location>
        <begin position="118"/>
        <end position="128"/>
    </location>
</feature>
<reference evidence="3 4" key="1">
    <citation type="journal article" date="2019" name="Microbiol. Resour. Announc.">
        <title>Complete Genome Sequence of Halomonas sulfidaeris Strain Esulfide1 Isolated from a Metal Sulfide Rock at a Depth of 2,200 Meters, Obtained Using Nanopore Sequencing.</title>
        <authorList>
            <person name="Saito M."/>
            <person name="Nishigata A."/>
            <person name="Galipon J."/>
            <person name="Arakawa K."/>
        </authorList>
    </citation>
    <scope>NUCLEOTIDE SEQUENCE [LARGE SCALE GENOMIC DNA]</scope>
    <source>
        <strain evidence="3 4">ATCC BAA-803</strain>
    </source>
</reference>
<evidence type="ECO:0000313" key="3">
    <source>
        <dbReference type="EMBL" id="BBI64372.1"/>
    </source>
</evidence>